<gene>
    <name evidence="4" type="ORF">CR938_10895</name>
</gene>
<dbReference type="InterPro" id="IPR036761">
    <property type="entry name" value="TTHA0802/YceI-like_sf"/>
</dbReference>
<dbReference type="InterPro" id="IPR007372">
    <property type="entry name" value="Lipid/polyisoprenoid-bd_YceI"/>
</dbReference>
<dbReference type="SUPFAM" id="SSF101874">
    <property type="entry name" value="YceI-like"/>
    <property type="match status" value="1"/>
</dbReference>
<feature type="signal peptide" evidence="2">
    <location>
        <begin position="1"/>
        <end position="31"/>
    </location>
</feature>
<dbReference type="Proteomes" id="UP000717981">
    <property type="component" value="Unassembled WGS sequence"/>
</dbReference>
<feature type="domain" description="Lipid/polyisoprenoid-binding YceI-like" evidence="3">
    <location>
        <begin position="35"/>
        <end position="200"/>
    </location>
</feature>
<dbReference type="EMBL" id="PDWK01000057">
    <property type="protein sequence ID" value="KAF1688265.1"/>
    <property type="molecule type" value="Genomic_DNA"/>
</dbReference>
<dbReference type="PANTHER" id="PTHR34406">
    <property type="entry name" value="PROTEIN YCEI"/>
    <property type="match status" value="1"/>
</dbReference>
<dbReference type="OrthoDB" id="9811006at2"/>
<dbReference type="RefSeq" id="WP_162125036.1">
    <property type="nucleotide sequence ID" value="NZ_PDWK01000057.1"/>
</dbReference>
<dbReference type="Pfam" id="PF04264">
    <property type="entry name" value="YceI"/>
    <property type="match status" value="1"/>
</dbReference>
<proteinExistence type="predicted"/>
<reference evidence="4" key="1">
    <citation type="submission" date="2017-10" db="EMBL/GenBank/DDBJ databases">
        <title>Whole genome sequencing of members of genus Pseudoxanthomonas.</title>
        <authorList>
            <person name="Kumar S."/>
            <person name="Bansal K."/>
            <person name="Kaur A."/>
            <person name="Patil P."/>
            <person name="Sharma S."/>
            <person name="Patil P.B."/>
        </authorList>
    </citation>
    <scope>NUCLEOTIDE SEQUENCE</scope>
    <source>
        <strain evidence="4">DSM 22914</strain>
    </source>
</reference>
<comment type="caution">
    <text evidence="4">The sequence shown here is derived from an EMBL/GenBank/DDBJ whole genome shotgun (WGS) entry which is preliminary data.</text>
</comment>
<evidence type="ECO:0000256" key="2">
    <source>
        <dbReference type="SAM" id="SignalP"/>
    </source>
</evidence>
<keyword evidence="2" id="KW-0732">Signal</keyword>
<feature type="compositionally biased region" description="Acidic residues" evidence="1">
    <location>
        <begin position="224"/>
        <end position="233"/>
    </location>
</feature>
<protein>
    <recommendedName>
        <fullName evidence="3">Lipid/polyisoprenoid-binding YceI-like domain-containing protein</fullName>
    </recommendedName>
</protein>
<organism evidence="4 5">
    <name type="scientific">Pseudoxanthomonas taiwanensis</name>
    <dbReference type="NCBI Taxonomy" id="176598"/>
    <lineage>
        <taxon>Bacteria</taxon>
        <taxon>Pseudomonadati</taxon>
        <taxon>Pseudomonadota</taxon>
        <taxon>Gammaproteobacteria</taxon>
        <taxon>Lysobacterales</taxon>
        <taxon>Lysobacteraceae</taxon>
        <taxon>Pseudoxanthomonas</taxon>
    </lineage>
</organism>
<accession>A0A921TFB8</accession>
<dbReference type="Gene3D" id="2.40.128.110">
    <property type="entry name" value="Lipid/polyisoprenoid-binding, YceI-like"/>
    <property type="match status" value="1"/>
</dbReference>
<feature type="chain" id="PRO_5037479512" description="Lipid/polyisoprenoid-binding YceI-like domain-containing protein" evidence="2">
    <location>
        <begin position="32"/>
        <end position="233"/>
    </location>
</feature>
<sequence length="233" mass="25461">MPPMQRRCRRPSILRPALAALLALCAVPLAAQPARYALDPVHTRVLFAVEHAGFSHALGTVSGAEGELEFDPRDWSSARLDVRVPLARLDLGDAAWNRATLGRRLLDAGRWPEARYVSGRIEPLGPDRFIVHGLLTLRGVTRPVPLEVRFNALRRHPLPPFRRTAGFSATATLDRHAFGIDAWPSMIGATVELRIEAEAVRHRGAGPAPEDDEAGTTPAMPSDTDTEEEPSTP</sequence>
<keyword evidence="5" id="KW-1185">Reference proteome</keyword>
<evidence type="ECO:0000256" key="1">
    <source>
        <dbReference type="SAM" id="MobiDB-lite"/>
    </source>
</evidence>
<dbReference type="PANTHER" id="PTHR34406:SF1">
    <property type="entry name" value="PROTEIN YCEI"/>
    <property type="match status" value="1"/>
</dbReference>
<dbReference type="SMART" id="SM00867">
    <property type="entry name" value="YceI"/>
    <property type="match status" value="1"/>
</dbReference>
<name>A0A921TFB8_9GAMM</name>
<evidence type="ECO:0000313" key="5">
    <source>
        <dbReference type="Proteomes" id="UP000717981"/>
    </source>
</evidence>
<evidence type="ECO:0000259" key="3">
    <source>
        <dbReference type="SMART" id="SM00867"/>
    </source>
</evidence>
<dbReference type="AlphaFoldDB" id="A0A921TFB8"/>
<evidence type="ECO:0000313" key="4">
    <source>
        <dbReference type="EMBL" id="KAF1688265.1"/>
    </source>
</evidence>
<feature type="region of interest" description="Disordered" evidence="1">
    <location>
        <begin position="201"/>
        <end position="233"/>
    </location>
</feature>